<gene>
    <name evidence="1" type="ORF">P5G51_000630</name>
</gene>
<dbReference type="EMBL" id="JAROCA020000001">
    <property type="protein sequence ID" value="MDY0404113.1"/>
    <property type="molecule type" value="Genomic_DNA"/>
</dbReference>
<dbReference type="RefSeq" id="WP_320384120.1">
    <property type="nucleotide sequence ID" value="NZ_JAROCA020000001.1"/>
</dbReference>
<name>A0ABU5CCR7_9BACI</name>
<evidence type="ECO:0000313" key="2">
    <source>
        <dbReference type="Proteomes" id="UP001228376"/>
    </source>
</evidence>
<sequence length="85" mass="10167">MLDQYLKKHNLHYKVGSKKYIHFLAEIGESKEMQKEPDFSIIDAYGSVYLTELQQHEPLLFRFRLKRAILDKTIKEIRIENDKKG</sequence>
<keyword evidence="2" id="KW-1185">Reference proteome</keyword>
<comment type="caution">
    <text evidence="1">The sequence shown here is derived from an EMBL/GenBank/DDBJ whole genome shotgun (WGS) entry which is preliminary data.</text>
</comment>
<proteinExistence type="predicted"/>
<reference evidence="1 2" key="1">
    <citation type="submission" date="2023-10" db="EMBL/GenBank/DDBJ databases">
        <title>179-bfca-hs.</title>
        <authorList>
            <person name="Miliotis G."/>
            <person name="Sengupta P."/>
            <person name="Hameed A."/>
            <person name="Chuvochina M."/>
            <person name="Mcdonagh F."/>
            <person name="Simpson A.C."/>
            <person name="Singh N.K."/>
            <person name="Rekha P.D."/>
            <person name="Raman K."/>
            <person name="Hugenholtz P."/>
            <person name="Venkateswaran K."/>
        </authorList>
    </citation>
    <scope>NUCLEOTIDE SEQUENCE [LARGE SCALE GENOMIC DNA]</scope>
    <source>
        <strain evidence="1 2">179-BFC-A-HS</strain>
    </source>
</reference>
<accession>A0ABU5CCR7</accession>
<protein>
    <submittedName>
        <fullName evidence="1">Uncharacterized protein</fullName>
    </submittedName>
</protein>
<dbReference type="Proteomes" id="UP001228376">
    <property type="component" value="Unassembled WGS sequence"/>
</dbReference>
<organism evidence="1 2">
    <name type="scientific">Tigheibacillus jepli</name>
    <dbReference type="NCBI Taxonomy" id="3035914"/>
    <lineage>
        <taxon>Bacteria</taxon>
        <taxon>Bacillati</taxon>
        <taxon>Bacillota</taxon>
        <taxon>Bacilli</taxon>
        <taxon>Bacillales</taxon>
        <taxon>Bacillaceae</taxon>
        <taxon>Tigheibacillus</taxon>
    </lineage>
</organism>
<evidence type="ECO:0000313" key="1">
    <source>
        <dbReference type="EMBL" id="MDY0404113.1"/>
    </source>
</evidence>